<dbReference type="SUPFAM" id="SSF52540">
    <property type="entry name" value="P-loop containing nucleoside triphosphate hydrolases"/>
    <property type="match status" value="1"/>
</dbReference>
<feature type="domain" description="Adenylate kinase active site lid" evidence="8">
    <location>
        <begin position="182"/>
        <end position="217"/>
    </location>
</feature>
<comment type="caution">
    <text evidence="9">The sequence shown here is derived from an EMBL/GenBank/DDBJ whole genome shotgun (WGS) entry which is preliminary data.</text>
</comment>
<evidence type="ECO:0000256" key="5">
    <source>
        <dbReference type="ARBA" id="ARBA00023128"/>
    </source>
</evidence>
<feature type="binding site" evidence="6">
    <location>
        <position position="226"/>
    </location>
    <ligand>
        <name>AMP</name>
        <dbReference type="ChEBI" id="CHEBI:456215"/>
    </ligand>
</feature>
<dbReference type="EC" id="2.7.4.3" evidence="6"/>
<dbReference type="InterPro" id="IPR006259">
    <property type="entry name" value="Adenyl_kin_sub"/>
</dbReference>
<evidence type="ECO:0000256" key="6">
    <source>
        <dbReference type="HAMAP-Rule" id="MF_03168"/>
    </source>
</evidence>
<dbReference type="InterPro" id="IPR000850">
    <property type="entry name" value="Adenylat/UMP-CMP_kin"/>
</dbReference>
<feature type="coiled-coil region" evidence="7">
    <location>
        <begin position="10"/>
        <end position="37"/>
    </location>
</feature>
<dbReference type="GO" id="GO:0004017">
    <property type="term" value="F:AMP kinase activity"/>
    <property type="evidence" value="ECO:0007669"/>
    <property type="project" value="UniProtKB-UniRule"/>
</dbReference>
<dbReference type="PROSITE" id="PS00113">
    <property type="entry name" value="ADENYLATE_KINASE"/>
    <property type="match status" value="1"/>
</dbReference>
<dbReference type="Pfam" id="PF00406">
    <property type="entry name" value="ADK"/>
    <property type="match status" value="1"/>
</dbReference>
<dbReference type="HAMAP" id="MF_00235">
    <property type="entry name" value="Adenylate_kinase_Adk"/>
    <property type="match status" value="1"/>
</dbReference>
<dbReference type="NCBIfam" id="NF011100">
    <property type="entry name" value="PRK14527.1"/>
    <property type="match status" value="1"/>
</dbReference>
<protein>
    <recommendedName>
        <fullName evidence="6">Adenylate kinase</fullName>
        <ecNumber evidence="6">2.7.4.3</ecNumber>
    </recommendedName>
    <alternativeName>
        <fullName evidence="6">ATP-AMP transphosphorylase</fullName>
    </alternativeName>
    <alternativeName>
        <fullName evidence="6">ATP:AMP phosphotransferase</fullName>
    </alternativeName>
    <alternativeName>
        <fullName evidence="6">Adenylate kinase cytosolic and mitochondrial</fullName>
    </alternativeName>
    <alternativeName>
        <fullName evidence="6">Adenylate monophosphate kinase</fullName>
    </alternativeName>
</protein>
<comment type="subcellular location">
    <subcellularLocation>
        <location evidence="6">Cytoplasm</location>
        <location evidence="6">Cytosol</location>
    </subcellularLocation>
    <subcellularLocation>
        <location evidence="6">Mitochondrion intermembrane space</location>
    </subcellularLocation>
    <text evidence="6">Predominantly mitochondrial.</text>
</comment>
<keyword evidence="3 6" id="KW-0418">Kinase</keyword>
<dbReference type="PANTHER" id="PTHR23359">
    <property type="entry name" value="NUCLEOTIDE KINASE"/>
    <property type="match status" value="1"/>
</dbReference>
<proteinExistence type="inferred from homology"/>
<comment type="similarity">
    <text evidence="6">Belongs to the adenylate kinase family. AK2 subfamily.</text>
</comment>
<dbReference type="AlphaFoldDB" id="A0AAD9FUL8"/>
<feature type="region of interest" description="LID" evidence="6">
    <location>
        <begin position="181"/>
        <end position="218"/>
    </location>
</feature>
<feature type="binding site" evidence="6">
    <location>
        <begin position="64"/>
        <end position="69"/>
    </location>
    <ligand>
        <name>ATP</name>
        <dbReference type="ChEBI" id="CHEBI:30616"/>
    </ligand>
</feature>
<dbReference type="CDD" id="cd01428">
    <property type="entry name" value="ADK"/>
    <property type="match status" value="1"/>
</dbReference>
<dbReference type="InterPro" id="IPR028587">
    <property type="entry name" value="AK2"/>
</dbReference>
<comment type="domain">
    <text evidence="6">Consists of three domains, a large central CORE domain and two small peripheral domains, NMPbind and LID, which undergo movements during catalysis. The LID domain closes over the site of phosphoryl transfer upon ATP binding. Assembling and dissambling the active center during each catalytic cycle provides an effective means to prevent ATP hydrolysis.</text>
</comment>
<feature type="binding site" evidence="6">
    <location>
        <position position="90"/>
    </location>
    <ligand>
        <name>AMP</name>
        <dbReference type="ChEBI" id="CHEBI:456215"/>
    </ligand>
</feature>
<organism evidence="9 10">
    <name type="scientific">Papiliotrema laurentii</name>
    <name type="common">Cryptococcus laurentii</name>
    <dbReference type="NCBI Taxonomy" id="5418"/>
    <lineage>
        <taxon>Eukaryota</taxon>
        <taxon>Fungi</taxon>
        <taxon>Dikarya</taxon>
        <taxon>Basidiomycota</taxon>
        <taxon>Agaricomycotina</taxon>
        <taxon>Tremellomycetes</taxon>
        <taxon>Tremellales</taxon>
        <taxon>Rhynchogastremaceae</taxon>
        <taxon>Papiliotrema</taxon>
    </lineage>
</organism>
<dbReference type="GO" id="GO:0046033">
    <property type="term" value="P:AMP metabolic process"/>
    <property type="evidence" value="ECO:0007669"/>
    <property type="project" value="UniProtKB-UniRule"/>
</dbReference>
<comment type="subunit">
    <text evidence="6">Monomer.</text>
</comment>
<keyword evidence="2 6" id="KW-0547">Nucleotide-binding</keyword>
<evidence type="ECO:0000259" key="8">
    <source>
        <dbReference type="Pfam" id="PF05191"/>
    </source>
</evidence>
<keyword evidence="6" id="KW-0963">Cytoplasm</keyword>
<dbReference type="Pfam" id="PF05191">
    <property type="entry name" value="ADK_lid"/>
    <property type="match status" value="1"/>
</dbReference>
<feature type="binding site" evidence="6">
    <location>
        <begin position="191"/>
        <end position="192"/>
    </location>
    <ligand>
        <name>ATP</name>
        <dbReference type="ChEBI" id="CHEBI:30616"/>
    </ligand>
</feature>
<feature type="binding site" evidence="6">
    <location>
        <position position="215"/>
    </location>
    <ligand>
        <name>AMP</name>
        <dbReference type="ChEBI" id="CHEBI:456215"/>
    </ligand>
</feature>
<dbReference type="GO" id="GO:0006172">
    <property type="term" value="P:ADP biosynthetic process"/>
    <property type="evidence" value="ECO:0007669"/>
    <property type="project" value="UniProtKB-UniRule"/>
</dbReference>
<feature type="binding site" evidence="6">
    <location>
        <position position="254"/>
    </location>
    <ligand>
        <name>ATP</name>
        <dbReference type="ChEBI" id="CHEBI:30616"/>
    </ligand>
</feature>
<dbReference type="GO" id="GO:0005524">
    <property type="term" value="F:ATP binding"/>
    <property type="evidence" value="ECO:0007669"/>
    <property type="project" value="UniProtKB-KW"/>
</dbReference>
<dbReference type="NCBIfam" id="NF001380">
    <property type="entry name" value="PRK00279.1-2"/>
    <property type="match status" value="1"/>
</dbReference>
<dbReference type="GO" id="GO:0046034">
    <property type="term" value="P:ATP metabolic process"/>
    <property type="evidence" value="ECO:0007669"/>
    <property type="project" value="UniProtKB-UniRule"/>
</dbReference>
<feature type="binding site" evidence="6">
    <location>
        <begin position="140"/>
        <end position="143"/>
    </location>
    <ligand>
        <name>AMP</name>
        <dbReference type="ChEBI" id="CHEBI:456215"/>
    </ligand>
</feature>
<sequence length="277" mass="29536">MSSSGSGSELEYLKSLVSQLQGKIQQLEGQAVSTTKDAVNTAKQAIGLGAAGEAPKLVLIGPPGAGKGTQAPNIANKYCVCHLATGDMLRSQVARQTELGKAAKKIMDAGGLVSDEIMVGMIKKELEENKDCAKGFILDGFPRTVGQAEKLDGMLAANDKALDHAVELRIPDALLISRITGRLVHPASGRSYHREFNPPKKAMTDDITGEPLIQRSDDNAQTLKKRLATYHDQTSPVVEYYKKTGIWTPVDAAQSPKLVWGSISEILSGPSKAKKSG</sequence>
<dbReference type="NCBIfam" id="TIGR01351">
    <property type="entry name" value="adk"/>
    <property type="match status" value="1"/>
</dbReference>
<feature type="binding site" evidence="6">
    <location>
        <begin position="111"/>
        <end position="113"/>
    </location>
    <ligand>
        <name>AMP</name>
        <dbReference type="ChEBI" id="CHEBI:456215"/>
    </ligand>
</feature>
<keyword evidence="10" id="KW-1185">Reference proteome</keyword>
<feature type="binding site" evidence="6">
    <location>
        <position position="182"/>
    </location>
    <ligand>
        <name>ATP</name>
        <dbReference type="ChEBI" id="CHEBI:30616"/>
    </ligand>
</feature>
<dbReference type="GO" id="GO:0005829">
    <property type="term" value="C:cytosol"/>
    <property type="evidence" value="ECO:0007669"/>
    <property type="project" value="UniProtKB-SubCell"/>
</dbReference>
<dbReference type="NCBIfam" id="NF001381">
    <property type="entry name" value="PRK00279.1-3"/>
    <property type="match status" value="1"/>
</dbReference>
<dbReference type="InterPro" id="IPR007862">
    <property type="entry name" value="Adenylate_kinase_lid-dom"/>
</dbReference>
<keyword evidence="7" id="KW-0175">Coiled coil</keyword>
<evidence type="ECO:0000256" key="3">
    <source>
        <dbReference type="ARBA" id="ARBA00022777"/>
    </source>
</evidence>
<evidence type="ECO:0000256" key="4">
    <source>
        <dbReference type="ARBA" id="ARBA00022840"/>
    </source>
</evidence>
<dbReference type="Proteomes" id="UP001182556">
    <property type="component" value="Unassembled WGS sequence"/>
</dbReference>
<dbReference type="GO" id="GO:0005758">
    <property type="term" value="C:mitochondrial intermembrane space"/>
    <property type="evidence" value="ECO:0007669"/>
    <property type="project" value="UniProtKB-SubCell"/>
</dbReference>
<evidence type="ECO:0000313" key="10">
    <source>
        <dbReference type="Proteomes" id="UP001182556"/>
    </source>
</evidence>
<keyword evidence="1 6" id="KW-0808">Transferase</keyword>
<feature type="binding site" evidence="6">
    <location>
        <position position="147"/>
    </location>
    <ligand>
        <name>AMP</name>
        <dbReference type="ChEBI" id="CHEBI:456215"/>
    </ligand>
</feature>
<dbReference type="FunFam" id="3.40.50.300:FF:000106">
    <property type="entry name" value="Adenylate kinase mitochondrial"/>
    <property type="match status" value="1"/>
</dbReference>
<feature type="region of interest" description="NMPbind" evidence="6">
    <location>
        <begin position="84"/>
        <end position="113"/>
    </location>
</feature>
<comment type="catalytic activity">
    <reaction evidence="6">
        <text>AMP + ATP = 2 ADP</text>
        <dbReference type="Rhea" id="RHEA:12973"/>
        <dbReference type="ChEBI" id="CHEBI:30616"/>
        <dbReference type="ChEBI" id="CHEBI:456215"/>
        <dbReference type="ChEBI" id="CHEBI:456216"/>
        <dbReference type="EC" id="2.7.4.3"/>
    </reaction>
</comment>
<name>A0AAD9FUL8_PAPLA</name>
<dbReference type="EMBL" id="JAODAN010000002">
    <property type="protein sequence ID" value="KAK1926337.1"/>
    <property type="molecule type" value="Genomic_DNA"/>
</dbReference>
<reference evidence="9" key="1">
    <citation type="submission" date="2023-02" db="EMBL/GenBank/DDBJ databases">
        <title>Identification and recombinant expression of a fungal hydrolase from Papiliotrema laurentii that hydrolyzes apple cutin and clears colloidal polyester polyurethane.</title>
        <authorList>
            <consortium name="DOE Joint Genome Institute"/>
            <person name="Roman V.A."/>
            <person name="Bojanowski C."/>
            <person name="Crable B.R."/>
            <person name="Wagner D.N."/>
            <person name="Hung C.S."/>
            <person name="Nadeau L.J."/>
            <person name="Schratz L."/>
            <person name="Haridas S."/>
            <person name="Pangilinan J."/>
            <person name="Lipzen A."/>
            <person name="Na H."/>
            <person name="Yan M."/>
            <person name="Ng V."/>
            <person name="Grigoriev I.V."/>
            <person name="Spatafora J.W."/>
            <person name="Barlow D."/>
            <person name="Biffinger J."/>
            <person name="Kelley-Loughnane N."/>
            <person name="Varaljay V.A."/>
            <person name="Crookes-Goodson W.J."/>
        </authorList>
    </citation>
    <scope>NUCLEOTIDE SEQUENCE</scope>
    <source>
        <strain evidence="9">5307AH</strain>
    </source>
</reference>
<dbReference type="HAMAP" id="MF_03168">
    <property type="entry name" value="Adenylate_kinase_AK2"/>
    <property type="match status" value="1"/>
</dbReference>
<evidence type="ECO:0000256" key="1">
    <source>
        <dbReference type="ARBA" id="ARBA00022679"/>
    </source>
</evidence>
<dbReference type="InterPro" id="IPR033690">
    <property type="entry name" value="Adenylat_kinase_CS"/>
</dbReference>
<dbReference type="PRINTS" id="PR00094">
    <property type="entry name" value="ADENYLTKNASE"/>
</dbReference>
<dbReference type="Gene3D" id="3.40.50.300">
    <property type="entry name" value="P-loop containing nucleotide triphosphate hydrolases"/>
    <property type="match status" value="1"/>
</dbReference>
<keyword evidence="4 6" id="KW-0067">ATP-binding</keyword>
<comment type="function">
    <text evidence="6">Catalyzes the reversible transfer of the terminal phosphate group between ATP and AMP. Plays an important role in cellular energy homeostasis and in adenine nucleotide metabolism. Adenylate kinase activity is critical for regulation of the phosphate utilization and the AMP de novo biosynthesis pathways.</text>
</comment>
<feature type="binding site" evidence="6">
    <location>
        <position position="85"/>
    </location>
    <ligand>
        <name>AMP</name>
        <dbReference type="ChEBI" id="CHEBI:456215"/>
    </ligand>
</feature>
<evidence type="ECO:0000256" key="7">
    <source>
        <dbReference type="SAM" id="Coils"/>
    </source>
</evidence>
<gene>
    <name evidence="6" type="primary">ADK1</name>
    <name evidence="9" type="ORF">DB88DRAFT_481485</name>
</gene>
<evidence type="ECO:0000256" key="2">
    <source>
        <dbReference type="ARBA" id="ARBA00022741"/>
    </source>
</evidence>
<dbReference type="InterPro" id="IPR027417">
    <property type="entry name" value="P-loop_NTPase"/>
</dbReference>
<accession>A0AAD9FUL8</accession>
<keyword evidence="5 6" id="KW-0496">Mitochondrion</keyword>
<evidence type="ECO:0000313" key="9">
    <source>
        <dbReference type="EMBL" id="KAK1926337.1"/>
    </source>
</evidence>